<evidence type="ECO:0000256" key="6">
    <source>
        <dbReference type="ARBA" id="ARBA00023027"/>
    </source>
</evidence>
<keyword evidence="4" id="KW-0067">ATP-binding</keyword>
<dbReference type="Gene3D" id="2.60.200.30">
    <property type="entry name" value="Probable inorganic polyphosphate/atp-NAD kinase, domain 2"/>
    <property type="match status" value="1"/>
</dbReference>
<dbReference type="Pfam" id="PF20143">
    <property type="entry name" value="NAD_kinase_C"/>
    <property type="match status" value="1"/>
</dbReference>
<evidence type="ECO:0000256" key="4">
    <source>
        <dbReference type="ARBA" id="ARBA00022840"/>
    </source>
</evidence>
<evidence type="ECO:0000313" key="7">
    <source>
        <dbReference type="EMBL" id="VAX28379.1"/>
    </source>
</evidence>
<dbReference type="EC" id="2.7.1.23" evidence="7"/>
<keyword evidence="6" id="KW-0520">NAD</keyword>
<dbReference type="GO" id="GO:0005524">
    <property type="term" value="F:ATP binding"/>
    <property type="evidence" value="ECO:0007669"/>
    <property type="project" value="UniProtKB-KW"/>
</dbReference>
<dbReference type="InterPro" id="IPR016064">
    <property type="entry name" value="NAD/diacylglycerol_kinase_sf"/>
</dbReference>
<keyword evidence="3 7" id="KW-0418">Kinase</keyword>
<keyword evidence="1 7" id="KW-0808">Transferase</keyword>
<name>A0A3B1CDS4_9ZZZZ</name>
<evidence type="ECO:0000256" key="2">
    <source>
        <dbReference type="ARBA" id="ARBA00022741"/>
    </source>
</evidence>
<dbReference type="HAMAP" id="MF_00361">
    <property type="entry name" value="NAD_kinase"/>
    <property type="match status" value="1"/>
</dbReference>
<dbReference type="PANTHER" id="PTHR20275:SF0">
    <property type="entry name" value="NAD KINASE"/>
    <property type="match status" value="1"/>
</dbReference>
<keyword evidence="2" id="KW-0547">Nucleotide-binding</keyword>
<evidence type="ECO:0000256" key="3">
    <source>
        <dbReference type="ARBA" id="ARBA00022777"/>
    </source>
</evidence>
<dbReference type="PANTHER" id="PTHR20275">
    <property type="entry name" value="NAD KINASE"/>
    <property type="match status" value="1"/>
</dbReference>
<dbReference type="GO" id="GO:0006741">
    <property type="term" value="P:NADP+ biosynthetic process"/>
    <property type="evidence" value="ECO:0007669"/>
    <property type="project" value="InterPro"/>
</dbReference>
<dbReference type="InterPro" id="IPR017438">
    <property type="entry name" value="ATP-NAD_kinase_N"/>
</dbReference>
<dbReference type="FunFam" id="2.60.200.30:FF:000009">
    <property type="entry name" value="Poly(P)/ATP NAD kinase"/>
    <property type="match status" value="1"/>
</dbReference>
<reference evidence="7" key="1">
    <citation type="submission" date="2018-06" db="EMBL/GenBank/DDBJ databases">
        <authorList>
            <person name="Zhirakovskaya E."/>
        </authorList>
    </citation>
    <scope>NUCLEOTIDE SEQUENCE</scope>
</reference>
<dbReference type="SUPFAM" id="SSF111331">
    <property type="entry name" value="NAD kinase/diacylglycerol kinase-like"/>
    <property type="match status" value="1"/>
</dbReference>
<dbReference type="GO" id="GO:0003951">
    <property type="term" value="F:NAD+ kinase activity"/>
    <property type="evidence" value="ECO:0007669"/>
    <property type="project" value="UniProtKB-EC"/>
</dbReference>
<accession>A0A3B1CDS4</accession>
<dbReference type="EMBL" id="UOGI01000022">
    <property type="protein sequence ID" value="VAX28379.1"/>
    <property type="molecule type" value="Genomic_DNA"/>
</dbReference>
<keyword evidence="5" id="KW-0521">NADP</keyword>
<dbReference type="Pfam" id="PF01513">
    <property type="entry name" value="NAD_kinase"/>
    <property type="match status" value="1"/>
</dbReference>
<protein>
    <submittedName>
        <fullName evidence="7">NAD kinase</fullName>
        <ecNumber evidence="7">2.7.1.23</ecNumber>
    </submittedName>
</protein>
<dbReference type="InterPro" id="IPR017437">
    <property type="entry name" value="ATP-NAD_kinase_PpnK-typ_C"/>
</dbReference>
<proteinExistence type="inferred from homology"/>
<organism evidence="7">
    <name type="scientific">hydrothermal vent metagenome</name>
    <dbReference type="NCBI Taxonomy" id="652676"/>
    <lineage>
        <taxon>unclassified sequences</taxon>
        <taxon>metagenomes</taxon>
        <taxon>ecological metagenomes</taxon>
    </lineage>
</organism>
<dbReference type="GO" id="GO:0019674">
    <property type="term" value="P:NAD+ metabolic process"/>
    <property type="evidence" value="ECO:0007669"/>
    <property type="project" value="InterPro"/>
</dbReference>
<dbReference type="AlphaFoldDB" id="A0A3B1CDS4"/>
<gene>
    <name evidence="7" type="ORF">MNBD_NITROSPIRAE03-1732</name>
</gene>
<dbReference type="InterPro" id="IPR002504">
    <property type="entry name" value="NADK"/>
</dbReference>
<dbReference type="Gene3D" id="3.40.50.10330">
    <property type="entry name" value="Probable inorganic polyphosphate/atp-NAD kinase, domain 1"/>
    <property type="match status" value="1"/>
</dbReference>
<evidence type="ECO:0000256" key="5">
    <source>
        <dbReference type="ARBA" id="ARBA00022857"/>
    </source>
</evidence>
<evidence type="ECO:0000256" key="1">
    <source>
        <dbReference type="ARBA" id="ARBA00022679"/>
    </source>
</evidence>
<sequence>MKNIGIISKPGKPEPPEILKELIPWLTKKGFNVFIDRETSDILGIKGYSRSEMPGLVDVVVVLGGDGTMLGAARLVAEKGIPILGVNLGGLGFITEVNRSDIFISIETMLKGECSVEERIMIQADIVRNGEVMTTYTVLNDVVITKGALARIIDLETYVDHSYVTTFKSDGLIISTPTGSTAYNLSAGGPIVHPVLDCIVLTPICPHTLTNRPIVLSGESLIEVGLKSESEDVFLTLDGQIGVSLEKGDVVEVKKSPHKTRLFLPCERDYFQVLREKLKWGER</sequence>